<dbReference type="Proteomes" id="UP000594263">
    <property type="component" value="Unplaced"/>
</dbReference>
<dbReference type="Pfam" id="PF07800">
    <property type="entry name" value="DUF1644"/>
    <property type="match status" value="1"/>
</dbReference>
<accession>A0A7N1A7Z8</accession>
<feature type="compositionally biased region" description="Basic residues" evidence="1">
    <location>
        <begin position="286"/>
        <end position="302"/>
    </location>
</feature>
<dbReference type="OMA" id="THTWPAR"/>
<name>A0A7N1A7Z8_KALFE</name>
<reference evidence="2" key="1">
    <citation type="submission" date="2021-01" db="UniProtKB">
        <authorList>
            <consortium name="EnsemblPlants"/>
        </authorList>
    </citation>
    <scope>IDENTIFICATION</scope>
</reference>
<organism evidence="2 3">
    <name type="scientific">Kalanchoe fedtschenkoi</name>
    <name type="common">Lavender scallops</name>
    <name type="synonym">South American air plant</name>
    <dbReference type="NCBI Taxonomy" id="63787"/>
    <lineage>
        <taxon>Eukaryota</taxon>
        <taxon>Viridiplantae</taxon>
        <taxon>Streptophyta</taxon>
        <taxon>Embryophyta</taxon>
        <taxon>Tracheophyta</taxon>
        <taxon>Spermatophyta</taxon>
        <taxon>Magnoliopsida</taxon>
        <taxon>eudicotyledons</taxon>
        <taxon>Gunneridae</taxon>
        <taxon>Pentapetalae</taxon>
        <taxon>Saxifragales</taxon>
        <taxon>Crassulaceae</taxon>
        <taxon>Kalanchoe</taxon>
    </lineage>
</organism>
<keyword evidence="3" id="KW-1185">Reference proteome</keyword>
<proteinExistence type="predicted"/>
<dbReference type="EnsemblPlants" id="Kaladp0254s0011.1.v1.1">
    <property type="protein sequence ID" value="Kaladp0254s0011.1.v1.1.CDS.1"/>
    <property type="gene ID" value="Kaladp0254s0011.v1.1"/>
</dbReference>
<sequence>MARISKFLRKSGSRRIKVTSNALCSPHQKISADNNGPVEQKLWEDARCSVCMECPHNAVLLLCSSYHKGCRPYMCATSHHFSNCLDQYKKTYTKVTAVQNVRLGSLSASKPSAGLPGEKMEVAELPCPLCRGNVKGWTVVESARDYLNSKKRTCMHDKCCFVGNYRRLRKHVKTHHPSAKPLQVDPALEAKWKRLESERERNDVISTITSTTPGAIVLGDYVIERNYHDIYNGGDSDVSSFDSDDSEILVFHRRAFWGRHTSDGQQNGLMFPRHRRFFNERSSMHPMRRAGGRSRGSRVGHL</sequence>
<dbReference type="PANTHER" id="PTHR31197">
    <property type="entry name" value="OS01G0612600 PROTEIN"/>
    <property type="match status" value="1"/>
</dbReference>
<evidence type="ECO:0000256" key="1">
    <source>
        <dbReference type="SAM" id="MobiDB-lite"/>
    </source>
</evidence>
<dbReference type="Gramene" id="Kaladp0254s0011.1.v1.1">
    <property type="protein sequence ID" value="Kaladp0254s0011.1.v1.1.CDS.1"/>
    <property type="gene ID" value="Kaladp0254s0011.v1.1"/>
</dbReference>
<evidence type="ECO:0000313" key="3">
    <source>
        <dbReference type="Proteomes" id="UP000594263"/>
    </source>
</evidence>
<dbReference type="EnsemblPlants" id="Kaladp0254s0011.2.v1.1">
    <property type="protein sequence ID" value="Kaladp0254s0011.2.v1.1.CDS.1"/>
    <property type="gene ID" value="Kaladp0254s0011.v1.1"/>
</dbReference>
<protein>
    <submittedName>
        <fullName evidence="2">Uncharacterized protein</fullName>
    </submittedName>
</protein>
<dbReference type="InterPro" id="IPR012866">
    <property type="entry name" value="DUF1644"/>
</dbReference>
<feature type="region of interest" description="Disordered" evidence="1">
    <location>
        <begin position="280"/>
        <end position="302"/>
    </location>
</feature>
<dbReference type="PANTHER" id="PTHR31197:SF12">
    <property type="entry name" value="OS02G0770600 PROTEIN"/>
    <property type="match status" value="1"/>
</dbReference>
<dbReference type="Gramene" id="Kaladp0254s0011.2.v1.1">
    <property type="protein sequence ID" value="Kaladp0254s0011.2.v1.1.CDS.1"/>
    <property type="gene ID" value="Kaladp0254s0011.v1.1"/>
</dbReference>
<dbReference type="AlphaFoldDB" id="A0A7N1A7Z8"/>
<evidence type="ECO:0000313" key="2">
    <source>
        <dbReference type="EnsemblPlants" id="Kaladp0254s0011.1.v1.1.CDS.1"/>
    </source>
</evidence>